<dbReference type="InterPro" id="IPR053789">
    <property type="entry name" value="TraA-like"/>
</dbReference>
<dbReference type="EMBL" id="JACHJV010000001">
    <property type="protein sequence ID" value="MBB4924780.1"/>
    <property type="molecule type" value="Genomic_DNA"/>
</dbReference>
<comment type="caution">
    <text evidence="2">The sequence shown here is derived from an EMBL/GenBank/DDBJ whole genome shotgun (WGS) entry which is preliminary data.</text>
</comment>
<evidence type="ECO:0000256" key="1">
    <source>
        <dbReference type="SAM" id="MobiDB-lite"/>
    </source>
</evidence>
<accession>A0A7W7VWR0</accession>
<organism evidence="2 3">
    <name type="scientific">Kitasatospora kifunensis</name>
    <name type="common">Streptomyces kifunensis</name>
    <dbReference type="NCBI Taxonomy" id="58351"/>
    <lineage>
        <taxon>Bacteria</taxon>
        <taxon>Bacillati</taxon>
        <taxon>Actinomycetota</taxon>
        <taxon>Actinomycetes</taxon>
        <taxon>Kitasatosporales</taxon>
        <taxon>Streptomycetaceae</taxon>
        <taxon>Kitasatospora</taxon>
    </lineage>
</organism>
<sequence>MSTPTNNFRSGNSGARPSGAGQQQARQGGNGAAGNSYHFHYSRAKTNVRGNGQATGAGQGAGIGRGQTSGGGGQQGGRTYSPLADADFFTNADVRNYCERGRAILAQASFDLAMAYEVLSAVLKEVPDPDGRPFGSQARARRVARNLKKAADDAKDCAAHIARTYAAFQREYDPELSRVARPRQAPRRNFNFND</sequence>
<reference evidence="2 3" key="1">
    <citation type="submission" date="2020-08" db="EMBL/GenBank/DDBJ databases">
        <title>Sequencing the genomes of 1000 actinobacteria strains.</title>
        <authorList>
            <person name="Klenk H.-P."/>
        </authorList>
    </citation>
    <scope>NUCLEOTIDE SEQUENCE [LARGE SCALE GENOMIC DNA]</scope>
    <source>
        <strain evidence="2 3">DSM 41654</strain>
    </source>
</reference>
<evidence type="ECO:0000313" key="3">
    <source>
        <dbReference type="Proteomes" id="UP000540506"/>
    </source>
</evidence>
<feature type="compositionally biased region" description="Polar residues" evidence="1">
    <location>
        <begin position="1"/>
        <end position="12"/>
    </location>
</feature>
<feature type="compositionally biased region" description="Low complexity" evidence="1">
    <location>
        <begin position="13"/>
        <end position="27"/>
    </location>
</feature>
<dbReference type="AlphaFoldDB" id="A0A7W7VWR0"/>
<dbReference type="Proteomes" id="UP000540506">
    <property type="component" value="Unassembled WGS sequence"/>
</dbReference>
<keyword evidence="3" id="KW-1185">Reference proteome</keyword>
<protein>
    <recommendedName>
        <fullName evidence="4">Sporulation protein SsgA</fullName>
    </recommendedName>
</protein>
<gene>
    <name evidence="2" type="ORF">FHR34_003773</name>
</gene>
<feature type="compositionally biased region" description="Gly residues" evidence="1">
    <location>
        <begin position="53"/>
        <end position="76"/>
    </location>
</feature>
<feature type="region of interest" description="Disordered" evidence="1">
    <location>
        <begin position="1"/>
        <end position="79"/>
    </location>
</feature>
<dbReference type="RefSeq" id="WP_184936668.1">
    <property type="nucleotide sequence ID" value="NZ_JACHJV010000001.1"/>
</dbReference>
<evidence type="ECO:0000313" key="2">
    <source>
        <dbReference type="EMBL" id="MBB4924780.1"/>
    </source>
</evidence>
<proteinExistence type="predicted"/>
<evidence type="ECO:0008006" key="4">
    <source>
        <dbReference type="Google" id="ProtNLM"/>
    </source>
</evidence>
<name>A0A7W7VWR0_KITKI</name>
<dbReference type="NCBIfam" id="NF041213">
    <property type="entry name" value="plasmid_TraA"/>
    <property type="match status" value="1"/>
</dbReference>